<proteinExistence type="predicted"/>
<accession>X1EWH8</accession>
<reference evidence="1" key="1">
    <citation type="journal article" date="2014" name="Front. Microbiol.">
        <title>High frequency of phylogenetically diverse reductive dehalogenase-homologous genes in deep subseafloor sedimentary metagenomes.</title>
        <authorList>
            <person name="Kawai M."/>
            <person name="Futagami T."/>
            <person name="Toyoda A."/>
            <person name="Takaki Y."/>
            <person name="Nishi S."/>
            <person name="Hori S."/>
            <person name="Arai W."/>
            <person name="Tsubouchi T."/>
            <person name="Morono Y."/>
            <person name="Uchiyama I."/>
            <person name="Ito T."/>
            <person name="Fujiyama A."/>
            <person name="Inagaki F."/>
            <person name="Takami H."/>
        </authorList>
    </citation>
    <scope>NUCLEOTIDE SEQUENCE</scope>
    <source>
        <strain evidence="1">Expedition CK06-06</strain>
    </source>
</reference>
<evidence type="ECO:0000313" key="1">
    <source>
        <dbReference type="EMBL" id="GAH21504.1"/>
    </source>
</evidence>
<organism evidence="1">
    <name type="scientific">marine sediment metagenome</name>
    <dbReference type="NCBI Taxonomy" id="412755"/>
    <lineage>
        <taxon>unclassified sequences</taxon>
        <taxon>metagenomes</taxon>
        <taxon>ecological metagenomes</taxon>
    </lineage>
</organism>
<sequence length="67" mass="7666">HKRKINHVETSIDGIVFKKEELGIDTPSLGSIIVDPEYISIVRDSKKSLRDQPDINILIRDEQDHSL</sequence>
<comment type="caution">
    <text evidence="1">The sequence shown here is derived from an EMBL/GenBank/DDBJ whole genome shotgun (WGS) entry which is preliminary data.</text>
</comment>
<feature type="non-terminal residue" evidence="1">
    <location>
        <position position="1"/>
    </location>
</feature>
<dbReference type="EMBL" id="BARU01003208">
    <property type="protein sequence ID" value="GAH21504.1"/>
    <property type="molecule type" value="Genomic_DNA"/>
</dbReference>
<protein>
    <submittedName>
        <fullName evidence="1">Uncharacterized protein</fullName>
    </submittedName>
</protein>
<dbReference type="AlphaFoldDB" id="X1EWH8"/>
<gene>
    <name evidence="1" type="ORF">S03H2_07076</name>
</gene>
<name>X1EWH8_9ZZZZ</name>